<dbReference type="Proteomes" id="UP000682843">
    <property type="component" value="Chromosome"/>
</dbReference>
<reference evidence="2 3" key="1">
    <citation type="submission" date="2019-02" db="EMBL/GenBank/DDBJ databases">
        <title>Emended description of the genus Rhodopseudomonas and description of Rhodopseudomonas albus sp. nov., a non-phototrophic, heavy-metal-tolerant bacterium isolated from garden soil.</title>
        <authorList>
            <person name="Bao Z."/>
            <person name="Cao W.W."/>
            <person name="Sato Y."/>
            <person name="Nishizawa T."/>
            <person name="Zhao J."/>
            <person name="Guo Y."/>
            <person name="Ohta H."/>
        </authorList>
    </citation>
    <scope>NUCLEOTIDE SEQUENCE [LARGE SCALE GENOMIC DNA]</scope>
    <source>
        <strain evidence="2 3">SK50-23</strain>
    </source>
</reference>
<dbReference type="InterPro" id="IPR043968">
    <property type="entry name" value="SGNH"/>
</dbReference>
<keyword evidence="3" id="KW-1185">Reference proteome</keyword>
<accession>A0ABX8A5Q4</accession>
<dbReference type="SUPFAM" id="SSF52266">
    <property type="entry name" value="SGNH hydrolase"/>
    <property type="match status" value="1"/>
</dbReference>
<evidence type="ECO:0000313" key="2">
    <source>
        <dbReference type="EMBL" id="QUS38557.1"/>
    </source>
</evidence>
<evidence type="ECO:0000259" key="1">
    <source>
        <dbReference type="Pfam" id="PF19040"/>
    </source>
</evidence>
<sequence>MFQSFLADRKVDRVLLSASWKDEDIAALAHTLDELTSRGLKVTLLGPIVEYDGALPRLLASGILRGDDSIAQAHRTAGIRDRDHALRALARDKGVDYVSVYDAVCPGNRCDEYAGRDIPLQFDSGHLTAPGALMIGLRIAAAMRGERPLSSAASALSR</sequence>
<dbReference type="Pfam" id="PF19040">
    <property type="entry name" value="SGNH"/>
    <property type="match status" value="1"/>
</dbReference>
<proteinExistence type="predicted"/>
<feature type="domain" description="SGNH" evidence="1">
    <location>
        <begin position="6"/>
        <end position="138"/>
    </location>
</feature>
<dbReference type="EMBL" id="CP036498">
    <property type="protein sequence ID" value="QUS38557.1"/>
    <property type="molecule type" value="Genomic_DNA"/>
</dbReference>
<name>A0ABX8A5Q4_9BRAD</name>
<gene>
    <name evidence="2" type="ORF">RPMA_06705</name>
</gene>
<protein>
    <recommendedName>
        <fullName evidence="1">SGNH domain-containing protein</fullName>
    </recommendedName>
</protein>
<evidence type="ECO:0000313" key="3">
    <source>
        <dbReference type="Proteomes" id="UP000682843"/>
    </source>
</evidence>
<organism evidence="2 3">
    <name type="scientific">Tardiphaga alba</name>
    <dbReference type="NCBI Taxonomy" id="340268"/>
    <lineage>
        <taxon>Bacteria</taxon>
        <taxon>Pseudomonadati</taxon>
        <taxon>Pseudomonadota</taxon>
        <taxon>Alphaproteobacteria</taxon>
        <taxon>Hyphomicrobiales</taxon>
        <taxon>Nitrobacteraceae</taxon>
        <taxon>Tardiphaga</taxon>
    </lineage>
</organism>